<dbReference type="Proteomes" id="UP000037397">
    <property type="component" value="Unassembled WGS sequence"/>
</dbReference>
<organism evidence="1 2">
    <name type="scientific">Luteipulveratus halotolerans</name>
    <dbReference type="NCBI Taxonomy" id="1631356"/>
    <lineage>
        <taxon>Bacteria</taxon>
        <taxon>Bacillati</taxon>
        <taxon>Actinomycetota</taxon>
        <taxon>Actinomycetes</taxon>
        <taxon>Micrococcales</taxon>
        <taxon>Dermacoccaceae</taxon>
        <taxon>Luteipulveratus</taxon>
    </lineage>
</organism>
<reference evidence="2" key="1">
    <citation type="submission" date="2015-03" db="EMBL/GenBank/DDBJ databases">
        <title>Luteipulveratus halotolerans sp. nov., a novel actinobacterium (Dermacoccaceae) from Sarawak, Malaysia.</title>
        <authorList>
            <person name="Juboi H."/>
            <person name="Basik A."/>
            <person name="Shamsul S.S."/>
            <person name="Arnold P."/>
            <person name="Schmitt E.K."/>
            <person name="Sanglier J.-J."/>
            <person name="Yeo T."/>
        </authorList>
    </citation>
    <scope>NUCLEOTIDE SEQUENCE [LARGE SCALE GENOMIC DNA]</scope>
    <source>
        <strain evidence="2">C296001</strain>
    </source>
</reference>
<keyword evidence="2" id="KW-1185">Reference proteome</keyword>
<proteinExistence type="predicted"/>
<protein>
    <submittedName>
        <fullName evidence="1">Uncharacterized protein</fullName>
    </submittedName>
</protein>
<accession>A0A0L6CPJ5</accession>
<evidence type="ECO:0000313" key="1">
    <source>
        <dbReference type="EMBL" id="KNX39684.1"/>
    </source>
</evidence>
<gene>
    <name evidence="1" type="ORF">VV01_00150</name>
</gene>
<dbReference type="EMBL" id="LAIR01000001">
    <property type="protein sequence ID" value="KNX39684.1"/>
    <property type="molecule type" value="Genomic_DNA"/>
</dbReference>
<dbReference type="AlphaFoldDB" id="A0A0L6CPJ5"/>
<name>A0A0L6CPJ5_9MICO</name>
<dbReference type="STRING" id="1631356.VV01_00150"/>
<evidence type="ECO:0000313" key="2">
    <source>
        <dbReference type="Proteomes" id="UP000037397"/>
    </source>
</evidence>
<comment type="caution">
    <text evidence="1">The sequence shown here is derived from an EMBL/GenBank/DDBJ whole genome shotgun (WGS) entry which is preliminary data.</text>
</comment>
<sequence>MSVQGVPRYFAAGADGMTHAVLSIDGVAEAMCATPLASGGVTSGETMHPDCMLIELARLAHEQDERARS</sequence>